<dbReference type="Pfam" id="PF09039">
    <property type="entry name" value="HTH_Tnp_Mu_2"/>
    <property type="match status" value="1"/>
</dbReference>
<dbReference type="InterPro" id="IPR012337">
    <property type="entry name" value="RNaseH-like_sf"/>
</dbReference>
<dbReference type="SUPFAM" id="SSF53098">
    <property type="entry name" value="Ribonuclease H-like"/>
    <property type="match status" value="1"/>
</dbReference>
<proteinExistence type="predicted"/>
<reference evidence="2" key="1">
    <citation type="submission" date="2016-10" db="EMBL/GenBank/DDBJ databases">
        <title>Sequence of Gallionella enrichment culture.</title>
        <authorList>
            <person name="Poehlein A."/>
            <person name="Muehling M."/>
            <person name="Daniel R."/>
        </authorList>
    </citation>
    <scope>NUCLEOTIDE SEQUENCE</scope>
</reference>
<dbReference type="InterPro" id="IPR036397">
    <property type="entry name" value="RNaseH_sf"/>
</dbReference>
<dbReference type="InterPro" id="IPR015126">
    <property type="entry name" value="Mu_I-gamma"/>
</dbReference>
<dbReference type="SUPFAM" id="SSF46689">
    <property type="entry name" value="Homeodomain-like"/>
    <property type="match status" value="1"/>
</dbReference>
<dbReference type="Gene3D" id="1.10.10.60">
    <property type="entry name" value="Homeodomain-like"/>
    <property type="match status" value="1"/>
</dbReference>
<evidence type="ECO:0000259" key="1">
    <source>
        <dbReference type="Pfam" id="PF09039"/>
    </source>
</evidence>
<organism evidence="2">
    <name type="scientific">mine drainage metagenome</name>
    <dbReference type="NCBI Taxonomy" id="410659"/>
    <lineage>
        <taxon>unclassified sequences</taxon>
        <taxon>metagenomes</taxon>
        <taxon>ecological metagenomes</taxon>
    </lineage>
</organism>
<evidence type="ECO:0000313" key="2">
    <source>
        <dbReference type="EMBL" id="OIQ78035.1"/>
    </source>
</evidence>
<dbReference type="AlphaFoldDB" id="A0A1J5QKI8"/>
<sequence>MPAKMRAEAERKAEIARLLLTVGKGLKWSERLALVKKRFGSKGVSQPSLDRLLKADEGVDPLNFVLALVAGYRLDGAPSAQVSEAAWSFFMTTIRDAGEQFPLKQAYRDVRDVAKAKGWNWPSWPTVFRRWKGLPLAQQLHARMGHAEAVKRLAQPAMRDKTTILPLEWVSLDGRTKDFWAHNGDGKPRRYTFLALVDCASGFVLDWILAESENARATVRLIKRTCQTYEPPRVCWRPST</sequence>
<dbReference type="Gene3D" id="3.30.420.10">
    <property type="entry name" value="Ribonuclease H-like superfamily/Ribonuclease H"/>
    <property type="match status" value="1"/>
</dbReference>
<dbReference type="EMBL" id="MLJW01001483">
    <property type="protein sequence ID" value="OIQ78035.1"/>
    <property type="molecule type" value="Genomic_DNA"/>
</dbReference>
<gene>
    <name evidence="2" type="ORF">GALL_402620</name>
</gene>
<dbReference type="GO" id="GO:0003676">
    <property type="term" value="F:nucleic acid binding"/>
    <property type="evidence" value="ECO:0007669"/>
    <property type="project" value="InterPro"/>
</dbReference>
<feature type="domain" description="Mu DNA binding I gamma subdomain" evidence="1">
    <location>
        <begin position="78"/>
        <end position="157"/>
    </location>
</feature>
<dbReference type="InterPro" id="IPR009057">
    <property type="entry name" value="Homeodomain-like_sf"/>
</dbReference>
<protein>
    <submittedName>
        <fullName evidence="2">Mu DNA binding, I gamma subdomain</fullName>
    </submittedName>
</protein>
<name>A0A1J5QKI8_9ZZZZ</name>
<comment type="caution">
    <text evidence="2">The sequence shown here is derived from an EMBL/GenBank/DDBJ whole genome shotgun (WGS) entry which is preliminary data.</text>
</comment>
<accession>A0A1J5QKI8</accession>